<accession>A0A1C0ZY55</accession>
<dbReference type="STRING" id="512399.A8709_21945"/>
<dbReference type="InterPro" id="IPR036237">
    <property type="entry name" value="Xyl_isomerase-like_sf"/>
</dbReference>
<dbReference type="Proteomes" id="UP000093309">
    <property type="component" value="Unassembled WGS sequence"/>
</dbReference>
<sequence length="266" mass="29991">MWAMMGVVPSGTELLLEEKFERIADAGFTGILARVPEAGSRDEWQKLLRQYNLSFGAHSFPFNAHDLSLQLQQADDMEMLYVNGQVADAFIIGDEAIKLLDELGAVSTEQRMPFFVETHRGKITQDLIRTVQYAEALPDLRFTLDISHYVVAGEMTEEQEKAEHLFETVLARTSVIHSRISSGEQIQVDVGYSDAMLARFETWWTKAMRYWLQDAQPGDILPFVCELGPAPYAITGQGGQELSNRWEQALALRSLAQGCWKRAVSE</sequence>
<keyword evidence="2" id="KW-1185">Reference proteome</keyword>
<proteinExistence type="predicted"/>
<dbReference type="Gene3D" id="3.20.20.150">
    <property type="entry name" value="Divalent-metal-dependent TIM barrel enzymes"/>
    <property type="match status" value="1"/>
</dbReference>
<organism evidence="1 2">
    <name type="scientific">Paenibacillus pectinilyticus</name>
    <dbReference type="NCBI Taxonomy" id="512399"/>
    <lineage>
        <taxon>Bacteria</taxon>
        <taxon>Bacillati</taxon>
        <taxon>Bacillota</taxon>
        <taxon>Bacilli</taxon>
        <taxon>Bacillales</taxon>
        <taxon>Paenibacillaceae</taxon>
        <taxon>Paenibacillus</taxon>
    </lineage>
</organism>
<dbReference type="AlphaFoldDB" id="A0A1C0ZY55"/>
<reference evidence="2" key="1">
    <citation type="submission" date="2016-05" db="EMBL/GenBank/DDBJ databases">
        <title>Paenibacillus oryzae. sp. nov., isolated from the rice root.</title>
        <authorList>
            <person name="Zhang J."/>
            <person name="Zhang X."/>
        </authorList>
    </citation>
    <scope>NUCLEOTIDE SEQUENCE [LARGE SCALE GENOMIC DNA]</scope>
    <source>
        <strain evidence="2">KCTC13222</strain>
    </source>
</reference>
<comment type="caution">
    <text evidence="1">The sequence shown here is derived from an EMBL/GenBank/DDBJ whole genome shotgun (WGS) entry which is preliminary data.</text>
</comment>
<name>A0A1C0ZY55_9BACL</name>
<dbReference type="EMBL" id="LYPC01000026">
    <property type="protein sequence ID" value="OCT13042.1"/>
    <property type="molecule type" value="Genomic_DNA"/>
</dbReference>
<evidence type="ECO:0000313" key="1">
    <source>
        <dbReference type="EMBL" id="OCT13042.1"/>
    </source>
</evidence>
<evidence type="ECO:0008006" key="3">
    <source>
        <dbReference type="Google" id="ProtNLM"/>
    </source>
</evidence>
<gene>
    <name evidence="1" type="ORF">A8709_21945</name>
</gene>
<protein>
    <recommendedName>
        <fullName evidence="3">Xylose isomerase</fullName>
    </recommendedName>
</protein>
<evidence type="ECO:0000313" key="2">
    <source>
        <dbReference type="Proteomes" id="UP000093309"/>
    </source>
</evidence>
<dbReference type="SUPFAM" id="SSF51658">
    <property type="entry name" value="Xylose isomerase-like"/>
    <property type="match status" value="1"/>
</dbReference>